<dbReference type="VEuPathDB" id="VectorBase:LOC119177311"/>
<protein>
    <recommendedName>
        <fullName evidence="2">HTH CENPB-type domain-containing protein</fullName>
    </recommendedName>
</protein>
<organism evidence="3 4">
    <name type="scientific">Rhipicephalus microplus</name>
    <name type="common">Cattle tick</name>
    <name type="synonym">Boophilus microplus</name>
    <dbReference type="NCBI Taxonomy" id="6941"/>
    <lineage>
        <taxon>Eukaryota</taxon>
        <taxon>Metazoa</taxon>
        <taxon>Ecdysozoa</taxon>
        <taxon>Arthropoda</taxon>
        <taxon>Chelicerata</taxon>
        <taxon>Arachnida</taxon>
        <taxon>Acari</taxon>
        <taxon>Parasitiformes</taxon>
        <taxon>Ixodida</taxon>
        <taxon>Ixodoidea</taxon>
        <taxon>Ixodidae</taxon>
        <taxon>Rhipicephalinae</taxon>
        <taxon>Rhipicephalus</taxon>
        <taxon>Boophilus</taxon>
    </lineage>
</organism>
<dbReference type="InterPro" id="IPR006600">
    <property type="entry name" value="HTH_CenpB_DNA-bd_dom"/>
</dbReference>
<evidence type="ECO:0000313" key="4">
    <source>
        <dbReference type="Proteomes" id="UP000821866"/>
    </source>
</evidence>
<evidence type="ECO:0000313" key="3">
    <source>
        <dbReference type="EMBL" id="KAH8019699.1"/>
    </source>
</evidence>
<gene>
    <name evidence="3" type="ORF">HPB51_021021</name>
</gene>
<dbReference type="Proteomes" id="UP000821866">
    <property type="component" value="Chromosome 8"/>
</dbReference>
<dbReference type="AlphaFoldDB" id="A0A9J6DCH4"/>
<evidence type="ECO:0000259" key="2">
    <source>
        <dbReference type="Pfam" id="PF03221"/>
    </source>
</evidence>
<reference evidence="3" key="1">
    <citation type="journal article" date="2020" name="Cell">
        <title>Large-Scale Comparative Analyses of Tick Genomes Elucidate Their Genetic Diversity and Vector Capacities.</title>
        <authorList>
            <consortium name="Tick Genome and Microbiome Consortium (TIGMIC)"/>
            <person name="Jia N."/>
            <person name="Wang J."/>
            <person name="Shi W."/>
            <person name="Du L."/>
            <person name="Sun Y."/>
            <person name="Zhan W."/>
            <person name="Jiang J.F."/>
            <person name="Wang Q."/>
            <person name="Zhang B."/>
            <person name="Ji P."/>
            <person name="Bell-Sakyi L."/>
            <person name="Cui X.M."/>
            <person name="Yuan T.T."/>
            <person name="Jiang B.G."/>
            <person name="Yang W.F."/>
            <person name="Lam T.T."/>
            <person name="Chang Q.C."/>
            <person name="Ding S.J."/>
            <person name="Wang X.J."/>
            <person name="Zhu J.G."/>
            <person name="Ruan X.D."/>
            <person name="Zhao L."/>
            <person name="Wei J.T."/>
            <person name="Ye R.Z."/>
            <person name="Que T.C."/>
            <person name="Du C.H."/>
            <person name="Zhou Y.H."/>
            <person name="Cheng J.X."/>
            <person name="Dai P.F."/>
            <person name="Guo W.B."/>
            <person name="Han X.H."/>
            <person name="Huang E.J."/>
            <person name="Li L.F."/>
            <person name="Wei W."/>
            <person name="Gao Y.C."/>
            <person name="Liu J.Z."/>
            <person name="Shao H.Z."/>
            <person name="Wang X."/>
            <person name="Wang C.C."/>
            <person name="Yang T.C."/>
            <person name="Huo Q.B."/>
            <person name="Li W."/>
            <person name="Chen H.Y."/>
            <person name="Chen S.E."/>
            <person name="Zhou L.G."/>
            <person name="Ni X.B."/>
            <person name="Tian J.H."/>
            <person name="Sheng Y."/>
            <person name="Liu T."/>
            <person name="Pan Y.S."/>
            <person name="Xia L.Y."/>
            <person name="Li J."/>
            <person name="Zhao F."/>
            <person name="Cao W.C."/>
        </authorList>
    </citation>
    <scope>NUCLEOTIDE SEQUENCE</scope>
    <source>
        <strain evidence="3">Rmic-2018</strain>
    </source>
</reference>
<reference evidence="3" key="2">
    <citation type="submission" date="2021-09" db="EMBL/GenBank/DDBJ databases">
        <authorList>
            <person name="Jia N."/>
            <person name="Wang J."/>
            <person name="Shi W."/>
            <person name="Du L."/>
            <person name="Sun Y."/>
            <person name="Zhan W."/>
            <person name="Jiang J."/>
            <person name="Wang Q."/>
            <person name="Zhang B."/>
            <person name="Ji P."/>
            <person name="Sakyi L.B."/>
            <person name="Cui X."/>
            <person name="Yuan T."/>
            <person name="Jiang B."/>
            <person name="Yang W."/>
            <person name="Lam T.T.-Y."/>
            <person name="Chang Q."/>
            <person name="Ding S."/>
            <person name="Wang X."/>
            <person name="Zhu J."/>
            <person name="Ruan X."/>
            <person name="Zhao L."/>
            <person name="Wei J."/>
            <person name="Que T."/>
            <person name="Du C."/>
            <person name="Cheng J."/>
            <person name="Dai P."/>
            <person name="Han X."/>
            <person name="Huang E."/>
            <person name="Gao Y."/>
            <person name="Liu J."/>
            <person name="Shao H."/>
            <person name="Ye R."/>
            <person name="Li L."/>
            <person name="Wei W."/>
            <person name="Wang X."/>
            <person name="Wang C."/>
            <person name="Huo Q."/>
            <person name="Li W."/>
            <person name="Guo W."/>
            <person name="Chen H."/>
            <person name="Chen S."/>
            <person name="Zhou L."/>
            <person name="Zhou L."/>
            <person name="Ni X."/>
            <person name="Tian J."/>
            <person name="Zhou Y."/>
            <person name="Sheng Y."/>
            <person name="Liu T."/>
            <person name="Pan Y."/>
            <person name="Xia L."/>
            <person name="Li J."/>
            <person name="Zhao F."/>
            <person name="Cao W."/>
        </authorList>
    </citation>
    <scope>NUCLEOTIDE SEQUENCE</scope>
    <source>
        <strain evidence="3">Rmic-2018</strain>
        <tissue evidence="3">Larvae</tissue>
    </source>
</reference>
<keyword evidence="1" id="KW-0238">DNA-binding</keyword>
<accession>A0A9J6DCH4</accession>
<proteinExistence type="predicted"/>
<dbReference type="Gene3D" id="1.10.10.60">
    <property type="entry name" value="Homeodomain-like"/>
    <property type="match status" value="1"/>
</dbReference>
<name>A0A9J6DCH4_RHIMP</name>
<dbReference type="Pfam" id="PF03221">
    <property type="entry name" value="HTH_Tnp_Tc5"/>
    <property type="match status" value="1"/>
</dbReference>
<keyword evidence="4" id="KW-1185">Reference proteome</keyword>
<feature type="domain" description="HTH CENPB-type" evidence="2">
    <location>
        <begin position="73"/>
        <end position="131"/>
    </location>
</feature>
<evidence type="ECO:0000256" key="1">
    <source>
        <dbReference type="ARBA" id="ARBA00023125"/>
    </source>
</evidence>
<comment type="caution">
    <text evidence="3">The sequence shown here is derived from an EMBL/GenBank/DDBJ whole genome shotgun (WGS) entry which is preliminary data.</text>
</comment>
<sequence>MPVQSYTTAKKIEVIRWHRENGKNVHQTPQHFKLVRVGIQEWKKNFGTLLQLKYETAKLRLKLSNTTRVFREHVDDALFKYPERESAGRAISNRIFSEEAVKIANSMQLGNFVASSHYINCWKSRLCIAMRCATIESQKTL</sequence>
<dbReference type="GO" id="GO:0003677">
    <property type="term" value="F:DNA binding"/>
    <property type="evidence" value="ECO:0007669"/>
    <property type="project" value="UniProtKB-KW"/>
</dbReference>
<dbReference type="EMBL" id="JABSTU010000010">
    <property type="protein sequence ID" value="KAH8019699.1"/>
    <property type="molecule type" value="Genomic_DNA"/>
</dbReference>